<dbReference type="EMBL" id="RMTL01000012">
    <property type="protein sequence ID" value="MFK57251.1"/>
    <property type="molecule type" value="Genomic_DNA"/>
</dbReference>
<name>A0A3J4LJF5_SALER</name>
<organism evidence="1">
    <name type="scientific">Salmonella enterica</name>
    <name type="common">Salmonella choleraesuis</name>
    <dbReference type="NCBI Taxonomy" id="28901"/>
    <lineage>
        <taxon>Bacteria</taxon>
        <taxon>Pseudomonadati</taxon>
        <taxon>Pseudomonadota</taxon>
        <taxon>Gammaproteobacteria</taxon>
        <taxon>Enterobacterales</taxon>
        <taxon>Enterobacteriaceae</taxon>
        <taxon>Salmonella</taxon>
    </lineage>
</organism>
<reference evidence="1" key="1">
    <citation type="submission" date="2018-11" db="EMBL/GenBank/DDBJ databases">
        <authorList>
            <consortium name="PulseNet: The National Subtyping Network for Foodborne Disease Surveillance"/>
            <person name="Tarr C.L."/>
            <person name="Trees E."/>
            <person name="Katz L.S."/>
            <person name="Carleton-Romer H.A."/>
            <person name="Stroika S."/>
            <person name="Kucerova Z."/>
            <person name="Roache K.F."/>
            <person name="Sabol A.L."/>
            <person name="Besser J."/>
            <person name="Gerner-Smidt P."/>
        </authorList>
    </citation>
    <scope>NUCLEOTIDE SEQUENCE [LARGE SCALE GENOMIC DNA]</scope>
    <source>
        <strain evidence="1">PNUSAS059842</strain>
    </source>
</reference>
<accession>A0A3J4LJF5</accession>
<dbReference type="Proteomes" id="UP000839509">
    <property type="component" value="Unassembled WGS sequence"/>
</dbReference>
<evidence type="ECO:0000313" key="1">
    <source>
        <dbReference type="EMBL" id="MFK57251.1"/>
    </source>
</evidence>
<sequence length="69" mass="7552">MLVRFAAFPAGFVALATQAHRSACYHGIIASGAAVMRSSQGPQHEDTMLLCRAACFWHVVSSHRQKLPR</sequence>
<proteinExistence type="predicted"/>
<comment type="caution">
    <text evidence="1">The sequence shown here is derived from an EMBL/GenBank/DDBJ whole genome shotgun (WGS) entry which is preliminary data.</text>
</comment>
<gene>
    <name evidence="1" type="ORF">EEM01_14270</name>
</gene>
<dbReference type="AlphaFoldDB" id="A0A3J4LJF5"/>
<protein>
    <submittedName>
        <fullName evidence="1">Uncharacterized protein</fullName>
    </submittedName>
</protein>